<reference evidence="1" key="1">
    <citation type="submission" date="2020-05" db="EMBL/GenBank/DDBJ databases">
        <authorList>
            <person name="Rincon C."/>
            <person name="Sanders R I."/>
            <person name="Robbins C."/>
            <person name="Chaturvedi A."/>
        </authorList>
    </citation>
    <scope>NUCLEOTIDE SEQUENCE</scope>
    <source>
        <strain evidence="1">CHB12</strain>
    </source>
</reference>
<protein>
    <submittedName>
        <fullName evidence="1">Uncharacterized protein</fullName>
    </submittedName>
</protein>
<accession>A0A916E5Y4</accession>
<gene>
    <name evidence="1" type="ORF">CHRIB12_LOCUS9478</name>
</gene>
<evidence type="ECO:0000313" key="1">
    <source>
        <dbReference type="EMBL" id="CAB5363323.1"/>
    </source>
</evidence>
<name>A0A916E5Y4_9GLOM</name>
<evidence type="ECO:0000313" key="2">
    <source>
        <dbReference type="Proteomes" id="UP000684084"/>
    </source>
</evidence>
<sequence length="113" mass="12886">MPGGPAMRLVKFAKECKDKKLRSVSSYKTKKELSEVLEKYGIVSGDITRIPQFIPPIHTINESAPEFKLCIDDILRRIKNMGPVVDSNEAMRCEIKQLWVSAKTYYNVEVLVI</sequence>
<comment type="caution">
    <text evidence="1">The sequence shown here is derived from an EMBL/GenBank/DDBJ whole genome shotgun (WGS) entry which is preliminary data.</text>
</comment>
<proteinExistence type="predicted"/>
<dbReference type="EMBL" id="CAGKOT010000018">
    <property type="protein sequence ID" value="CAB5363323.1"/>
    <property type="molecule type" value="Genomic_DNA"/>
</dbReference>
<dbReference type="AlphaFoldDB" id="A0A916E5Y4"/>
<organism evidence="1 2">
    <name type="scientific">Rhizophagus irregularis</name>
    <dbReference type="NCBI Taxonomy" id="588596"/>
    <lineage>
        <taxon>Eukaryota</taxon>
        <taxon>Fungi</taxon>
        <taxon>Fungi incertae sedis</taxon>
        <taxon>Mucoromycota</taxon>
        <taxon>Glomeromycotina</taxon>
        <taxon>Glomeromycetes</taxon>
        <taxon>Glomerales</taxon>
        <taxon>Glomeraceae</taxon>
        <taxon>Rhizophagus</taxon>
    </lineage>
</organism>
<dbReference type="OrthoDB" id="2428576at2759"/>
<dbReference type="Proteomes" id="UP000684084">
    <property type="component" value="Unassembled WGS sequence"/>
</dbReference>